<proteinExistence type="predicted"/>
<feature type="region of interest" description="Disordered" evidence="1">
    <location>
        <begin position="266"/>
        <end position="387"/>
    </location>
</feature>
<comment type="caution">
    <text evidence="2">The sequence shown here is derived from an EMBL/GenBank/DDBJ whole genome shotgun (WGS) entry which is preliminary data.</text>
</comment>
<keyword evidence="3" id="KW-1185">Reference proteome</keyword>
<evidence type="ECO:0000313" key="2">
    <source>
        <dbReference type="EMBL" id="KAG2188086.1"/>
    </source>
</evidence>
<dbReference type="Proteomes" id="UP000612746">
    <property type="component" value="Unassembled WGS sequence"/>
</dbReference>
<gene>
    <name evidence="2" type="ORF">INT44_000837</name>
</gene>
<feature type="compositionally biased region" description="Polar residues" evidence="1">
    <location>
        <begin position="196"/>
        <end position="205"/>
    </location>
</feature>
<organism evidence="2 3">
    <name type="scientific">Umbelopsis vinacea</name>
    <dbReference type="NCBI Taxonomy" id="44442"/>
    <lineage>
        <taxon>Eukaryota</taxon>
        <taxon>Fungi</taxon>
        <taxon>Fungi incertae sedis</taxon>
        <taxon>Mucoromycota</taxon>
        <taxon>Mucoromycotina</taxon>
        <taxon>Umbelopsidomycetes</taxon>
        <taxon>Umbelopsidales</taxon>
        <taxon>Umbelopsidaceae</taxon>
        <taxon>Umbelopsis</taxon>
    </lineage>
</organism>
<reference evidence="2" key="1">
    <citation type="submission" date="2020-12" db="EMBL/GenBank/DDBJ databases">
        <title>Metabolic potential, ecology and presence of endohyphal bacteria is reflected in genomic diversity of Mucoromycotina.</title>
        <authorList>
            <person name="Muszewska A."/>
            <person name="Okrasinska A."/>
            <person name="Steczkiewicz K."/>
            <person name="Drgas O."/>
            <person name="Orlowska M."/>
            <person name="Perlinska-Lenart U."/>
            <person name="Aleksandrzak-Piekarczyk T."/>
            <person name="Szatraj K."/>
            <person name="Zielenkiewicz U."/>
            <person name="Pilsyk S."/>
            <person name="Malc E."/>
            <person name="Mieczkowski P."/>
            <person name="Kruszewska J.S."/>
            <person name="Biernat P."/>
            <person name="Pawlowska J."/>
        </authorList>
    </citation>
    <scope>NUCLEOTIDE SEQUENCE</scope>
    <source>
        <strain evidence="2">WA0000051536</strain>
    </source>
</reference>
<dbReference type="EMBL" id="JAEPRA010000002">
    <property type="protein sequence ID" value="KAG2188086.1"/>
    <property type="molecule type" value="Genomic_DNA"/>
</dbReference>
<sequence length="596" mass="66926">MGISWAVDTNPSQVYDMPPRPELSSRGTIVNRDRDHVAHYYRDAQRYPSPLTNESSYRNGEGGSSRDPRISHYQSGIRESARGSHSNYSSTSGNYYPPPIHYTPAAPKLPDFYSRPNHHPSRTPSASDRYESPSPQTQPARKDKGKASSHPAEGSSRFGSDRYDTSHRNNDRPRISSREASREPVRRSPPKEPTAAQVTKWISTPPSDPRQLSKYTCGKSGILKNPKTMVEYERFAQAIKNNKISWETPTVLAIDFVYDVPVFPSPSVSSLQKSAPPPPPASGDDERAHKKSRIEPTSNENERNSSNTSNKDRSNDHGMNLTRNASKHSNNDRSDDHEKNLTRNASKHSNKDRSNDHETNSTRNSRIDSSTTLATSSNGSTNGHTDVHVARPLATMPAAAATSSMDLAQQITTQRKIKNTITVINAILDDGGYCYMPYRAFEKSYDRLRVNMSPAMTGSELNFALQSDLQTEVSSFIVLTMFPGNPLARYIRLKRRDIKHRRSQEDENIDIFRQRFISEASKIVFPETVISIHALVYLMESLKPDPLSDVVVRQRLGQIDVYDFLISSSSGWTARHMGYNDRELVTFNTPNAEPKV</sequence>
<dbReference type="AlphaFoldDB" id="A0A8H7QB12"/>
<protein>
    <submittedName>
        <fullName evidence="2">Uncharacterized protein</fullName>
    </submittedName>
</protein>
<evidence type="ECO:0000313" key="3">
    <source>
        <dbReference type="Proteomes" id="UP000612746"/>
    </source>
</evidence>
<feature type="compositionally biased region" description="Basic and acidic residues" evidence="1">
    <location>
        <begin position="31"/>
        <end position="45"/>
    </location>
</feature>
<name>A0A8H7QB12_9FUNG</name>
<evidence type="ECO:0000256" key="1">
    <source>
        <dbReference type="SAM" id="MobiDB-lite"/>
    </source>
</evidence>
<feature type="compositionally biased region" description="Basic and acidic residues" evidence="1">
    <location>
        <begin position="159"/>
        <end position="190"/>
    </location>
</feature>
<accession>A0A8H7QB12</accession>
<feature type="compositionally biased region" description="Basic and acidic residues" evidence="1">
    <location>
        <begin position="329"/>
        <end position="341"/>
    </location>
</feature>
<feature type="compositionally biased region" description="Polar residues" evidence="1">
    <location>
        <begin position="83"/>
        <end position="94"/>
    </location>
</feature>
<feature type="compositionally biased region" description="Polar residues" evidence="1">
    <location>
        <begin position="361"/>
        <end position="384"/>
    </location>
</feature>
<feature type="compositionally biased region" description="Basic and acidic residues" evidence="1">
    <location>
        <begin position="349"/>
        <end position="360"/>
    </location>
</feature>
<dbReference type="OrthoDB" id="2430738at2759"/>
<feature type="region of interest" description="Disordered" evidence="1">
    <location>
        <begin position="1"/>
        <end position="215"/>
    </location>
</feature>